<dbReference type="PANTHER" id="PTHR11675:SF43">
    <property type="entry name" value="POLYPEPTIDE N-ACETYLGALACTOSAMINYLTRANSFERASE 1"/>
    <property type="match status" value="1"/>
</dbReference>
<dbReference type="AlphaFoldDB" id="A0A1B6DLC8"/>
<dbReference type="InterPro" id="IPR001173">
    <property type="entry name" value="Glyco_trans_2-like"/>
</dbReference>
<dbReference type="Pfam" id="PF00652">
    <property type="entry name" value="Ricin_B_lectin"/>
    <property type="match status" value="1"/>
</dbReference>
<evidence type="ECO:0000256" key="10">
    <source>
        <dbReference type="ARBA" id="ARBA00022968"/>
    </source>
</evidence>
<dbReference type="Gene3D" id="3.90.550.10">
    <property type="entry name" value="Spore Coat Polysaccharide Biosynthesis Protein SpsA, Chain A"/>
    <property type="match status" value="1"/>
</dbReference>
<evidence type="ECO:0000256" key="8">
    <source>
        <dbReference type="ARBA" id="ARBA00022723"/>
    </source>
</evidence>
<dbReference type="SUPFAM" id="SSF53448">
    <property type="entry name" value="Nucleotide-diphospho-sugar transferases"/>
    <property type="match status" value="1"/>
</dbReference>
<feature type="domain" description="Ricin B lectin" evidence="17">
    <location>
        <begin position="480"/>
        <end position="599"/>
    </location>
</feature>
<dbReference type="PANTHER" id="PTHR11675">
    <property type="entry name" value="N-ACETYLGALACTOSAMINYLTRANSFERASE"/>
    <property type="match status" value="1"/>
</dbReference>
<evidence type="ECO:0000313" key="18">
    <source>
        <dbReference type="EMBL" id="JAS26448.1"/>
    </source>
</evidence>
<keyword evidence="7 16" id="KW-0812">Transmembrane</keyword>
<proteinExistence type="inferred from homology"/>
<organism evidence="18">
    <name type="scientific">Clastoptera arizonana</name>
    <name type="common">Arizona spittle bug</name>
    <dbReference type="NCBI Taxonomy" id="38151"/>
    <lineage>
        <taxon>Eukaryota</taxon>
        <taxon>Metazoa</taxon>
        <taxon>Ecdysozoa</taxon>
        <taxon>Arthropoda</taxon>
        <taxon>Hexapoda</taxon>
        <taxon>Insecta</taxon>
        <taxon>Pterygota</taxon>
        <taxon>Neoptera</taxon>
        <taxon>Paraneoptera</taxon>
        <taxon>Hemiptera</taxon>
        <taxon>Auchenorrhyncha</taxon>
        <taxon>Cercopoidea</taxon>
        <taxon>Clastopteridae</taxon>
        <taxon>Clastoptera</taxon>
    </lineage>
</organism>
<dbReference type="CDD" id="cd02510">
    <property type="entry name" value="pp-GalNAc-T"/>
    <property type="match status" value="1"/>
</dbReference>
<dbReference type="GO" id="GO:0006493">
    <property type="term" value="P:protein O-linked glycosylation"/>
    <property type="evidence" value="ECO:0007669"/>
    <property type="project" value="TreeGrafter"/>
</dbReference>
<keyword evidence="13 16" id="KW-0472">Membrane</keyword>
<dbReference type="GO" id="GO:0000139">
    <property type="term" value="C:Golgi membrane"/>
    <property type="evidence" value="ECO:0007669"/>
    <property type="project" value="UniProtKB-SubCell"/>
</dbReference>
<dbReference type="GO" id="GO:0046872">
    <property type="term" value="F:metal ion binding"/>
    <property type="evidence" value="ECO:0007669"/>
    <property type="project" value="UniProtKB-KW"/>
</dbReference>
<evidence type="ECO:0000256" key="7">
    <source>
        <dbReference type="ARBA" id="ARBA00022692"/>
    </source>
</evidence>
<evidence type="ECO:0000256" key="12">
    <source>
        <dbReference type="ARBA" id="ARBA00023034"/>
    </source>
</evidence>
<dbReference type="SUPFAM" id="SSF50370">
    <property type="entry name" value="Ricin B-like lectins"/>
    <property type="match status" value="1"/>
</dbReference>
<comment type="subcellular location">
    <subcellularLocation>
        <location evidence="2 16">Golgi apparatus membrane</location>
        <topology evidence="2 16">Single-pass type II membrane protein</topology>
    </subcellularLocation>
</comment>
<comment type="similarity">
    <text evidence="4 16">Belongs to the glycosyltransferase 2 family. GalNAc-T subfamily.</text>
</comment>
<evidence type="ECO:0000256" key="16">
    <source>
        <dbReference type="RuleBase" id="RU361242"/>
    </source>
</evidence>
<dbReference type="PROSITE" id="PS50231">
    <property type="entry name" value="RICIN_B_LECTIN"/>
    <property type="match status" value="1"/>
</dbReference>
<comment type="pathway">
    <text evidence="3 16">Protein modification; protein glycosylation.</text>
</comment>
<keyword evidence="9 16" id="KW-0430">Lectin</keyword>
<evidence type="ECO:0000256" key="6">
    <source>
        <dbReference type="ARBA" id="ARBA00022679"/>
    </source>
</evidence>
<comment type="cofactor">
    <cofactor evidence="1 16">
        <name>Mn(2+)</name>
        <dbReference type="ChEBI" id="CHEBI:29035"/>
    </cofactor>
</comment>
<reference evidence="18" key="1">
    <citation type="submission" date="2015-12" db="EMBL/GenBank/DDBJ databases">
        <title>De novo transcriptome assembly of four potential Pierce s Disease insect vectors from Arizona vineyards.</title>
        <authorList>
            <person name="Tassone E.E."/>
        </authorList>
    </citation>
    <scope>NUCLEOTIDE SEQUENCE</scope>
</reference>
<dbReference type="FunFam" id="3.90.550.10:FF:000021">
    <property type="entry name" value="Polypeptide N-acetylgalactosaminyltransferase"/>
    <property type="match status" value="1"/>
</dbReference>
<keyword evidence="11 16" id="KW-1133">Transmembrane helix</keyword>
<feature type="transmembrane region" description="Helical" evidence="16">
    <location>
        <begin position="15"/>
        <end position="34"/>
    </location>
</feature>
<dbReference type="EMBL" id="GEDC01010850">
    <property type="protein sequence ID" value="JAS26448.1"/>
    <property type="molecule type" value="Transcribed_RNA"/>
</dbReference>
<evidence type="ECO:0000256" key="11">
    <source>
        <dbReference type="ARBA" id="ARBA00022989"/>
    </source>
</evidence>
<keyword evidence="12 16" id="KW-0333">Golgi apparatus</keyword>
<evidence type="ECO:0000256" key="2">
    <source>
        <dbReference type="ARBA" id="ARBA00004323"/>
    </source>
</evidence>
<evidence type="ECO:0000256" key="5">
    <source>
        <dbReference type="ARBA" id="ARBA00022676"/>
    </source>
</evidence>
<dbReference type="CDD" id="cd23459">
    <property type="entry name" value="beta-trefoil_Ricin_Pgant1-like"/>
    <property type="match status" value="1"/>
</dbReference>
<dbReference type="Gene3D" id="2.80.10.50">
    <property type="match status" value="1"/>
</dbReference>
<dbReference type="GO" id="GO:0004653">
    <property type="term" value="F:polypeptide N-acetylgalactosaminyltransferase activity"/>
    <property type="evidence" value="ECO:0007669"/>
    <property type="project" value="UniProtKB-ARBA"/>
</dbReference>
<keyword evidence="5 16" id="KW-0328">Glycosyltransferase</keyword>
<evidence type="ECO:0000256" key="14">
    <source>
        <dbReference type="ARBA" id="ARBA00023157"/>
    </source>
</evidence>
<dbReference type="InterPro" id="IPR035992">
    <property type="entry name" value="Ricin_B-like_lectins"/>
</dbReference>
<dbReference type="InterPro" id="IPR000772">
    <property type="entry name" value="Ricin_B_lectin"/>
</dbReference>
<keyword evidence="14 16" id="KW-1015">Disulfide bond</keyword>
<dbReference type="EC" id="2.4.1.-" evidence="16"/>
<dbReference type="GO" id="GO:0030246">
    <property type="term" value="F:carbohydrate binding"/>
    <property type="evidence" value="ECO:0007669"/>
    <property type="project" value="UniProtKB-KW"/>
</dbReference>
<gene>
    <name evidence="18" type="ORF">g.15406</name>
</gene>
<dbReference type="InterPro" id="IPR045885">
    <property type="entry name" value="GalNAc-T"/>
</dbReference>
<evidence type="ECO:0000256" key="4">
    <source>
        <dbReference type="ARBA" id="ARBA00005680"/>
    </source>
</evidence>
<evidence type="ECO:0000256" key="13">
    <source>
        <dbReference type="ARBA" id="ARBA00023136"/>
    </source>
</evidence>
<keyword evidence="15 16" id="KW-0464">Manganese</keyword>
<protein>
    <recommendedName>
        <fullName evidence="16">Polypeptide N-acetylgalactosaminyltransferase</fullName>
        <ecNumber evidence="16">2.4.1.-</ecNumber>
    </recommendedName>
    <alternativeName>
        <fullName evidence="16">Protein-UDP acetylgalactosaminyltransferase</fullName>
    </alternativeName>
</protein>
<name>A0A1B6DLC8_9HEMI</name>
<accession>A0A1B6DLC8</accession>
<keyword evidence="8" id="KW-0479">Metal-binding</keyword>
<evidence type="ECO:0000256" key="15">
    <source>
        <dbReference type="ARBA" id="ARBA00023211"/>
    </source>
</evidence>
<evidence type="ECO:0000256" key="9">
    <source>
        <dbReference type="ARBA" id="ARBA00022734"/>
    </source>
</evidence>
<dbReference type="SMART" id="SM00458">
    <property type="entry name" value="RICIN"/>
    <property type="match status" value="1"/>
</dbReference>
<dbReference type="UniPathway" id="UPA00378"/>
<keyword evidence="10" id="KW-0735">Signal-anchor</keyword>
<evidence type="ECO:0000256" key="1">
    <source>
        <dbReference type="ARBA" id="ARBA00001936"/>
    </source>
</evidence>
<evidence type="ECO:0000256" key="3">
    <source>
        <dbReference type="ARBA" id="ARBA00004922"/>
    </source>
</evidence>
<evidence type="ECO:0000259" key="17">
    <source>
        <dbReference type="SMART" id="SM00458"/>
    </source>
</evidence>
<dbReference type="InterPro" id="IPR029044">
    <property type="entry name" value="Nucleotide-diphossugar_trans"/>
</dbReference>
<dbReference type="Pfam" id="PF00535">
    <property type="entry name" value="Glycos_transf_2"/>
    <property type="match status" value="1"/>
</dbReference>
<keyword evidence="6 16" id="KW-0808">Transferase</keyword>
<sequence length="620" mass="71858">MFFKITPLSPRRRRLFLRVWFILFGISFFMWFVLHNSVFNRRQPQYNVEQEEKLAKLVGKNFLAKPRIEEGPAIERVVSKGVKIDPFFEAKIKEDLKKIVPGLCENGAGYEFEGPEKKMAEKIMKKEAFNLYLSDRVSYNRTITDARHPLCRGVVYDHILPSVSVVIIFTNEAWSSLIRTIHSTLNGSPAHLLKEIILIDDFSDRVELKEKLDYYIKTRFPPKVTLTRLPKRSGLIRARLEGAKLATGDVLIFLDSHCEVGTDWLQPLLQRIKDERTAVLVPIIDVIDDKTLEYMHNEGSLLFQIGGFSWSGHFTWHDIPEHELKRRGSVIAPTWTPTMAGGLFAIDRNYFWEIGSYDPEMDLWGGENLEMSFRVWQCGGTVETMPCSRVGHIFRSFHPYKFPNHKDTHGINTARTVEVWMDEYKDLFYLHRPDLKAIEIGDVTERKLLRDKLKCKSFKWYLKNIYPDKFILNENVLAYGRAKNEASELCFDTMQHSEDTDYSLGVYICHKKLFSSQLFSLSKEGEIRREEVCASVTPLYEIAMMKCTGTPDQVFQITEYGQLKNDASELCIDADNLNVGENLKVAKCAESPTQLWEWDHYGTDRIPSRPKKFVMPIDET</sequence>